<organism evidence="2">
    <name type="scientific">Rickettsia oklahomensis</name>
    <dbReference type="NCBI Taxonomy" id="3141789"/>
    <lineage>
        <taxon>Bacteria</taxon>
        <taxon>Pseudomonadati</taxon>
        <taxon>Pseudomonadota</taxon>
        <taxon>Alphaproteobacteria</taxon>
        <taxon>Rickettsiales</taxon>
        <taxon>Rickettsiaceae</taxon>
        <taxon>Rickettsieae</taxon>
        <taxon>Rickettsia</taxon>
        <taxon>belli group</taxon>
    </lineage>
</organism>
<proteinExistence type="predicted"/>
<sequence length="60" mass="7090">MMNNYQIKTVLIKINTKKHQREKLSNKEERLNVKKPQKLSDSDNGYTDILYSSLIDADYD</sequence>
<evidence type="ECO:0000313" key="2">
    <source>
        <dbReference type="EMBL" id="XBG66235.1"/>
    </source>
</evidence>
<feature type="compositionally biased region" description="Basic and acidic residues" evidence="1">
    <location>
        <begin position="22"/>
        <end position="32"/>
    </location>
</feature>
<evidence type="ECO:0000256" key="1">
    <source>
        <dbReference type="SAM" id="MobiDB-lite"/>
    </source>
</evidence>
<accession>A0AAU7BYP1</accession>
<gene>
    <name evidence="2" type="ORF">AAGW17_04710</name>
</gene>
<dbReference type="AlphaFoldDB" id="A0AAU7BYP1"/>
<feature type="region of interest" description="Disordered" evidence="1">
    <location>
        <begin position="18"/>
        <end position="40"/>
    </location>
</feature>
<dbReference type="RefSeq" id="WP_347938851.1">
    <property type="nucleotide sequence ID" value="NZ_CP157197.1"/>
</dbReference>
<reference evidence="2" key="1">
    <citation type="submission" date="2024-05" db="EMBL/GenBank/DDBJ databases">
        <title>Characterization of a novel Rickettsia species. (Rickettsia oklahomia sp. nov.) from Amblyomma americanum ticks.</title>
        <authorList>
            <person name="Korla P.K."/>
            <person name="Karounos M."/>
            <person name="Wilson J.M."/>
            <person name="Little S.E."/>
            <person name="Qurollo B.A."/>
        </authorList>
    </citation>
    <scope>NUCLEOTIDE SEQUENCE</scope>
    <source>
        <strain evidence="2">Oklahoma-10</strain>
    </source>
</reference>
<protein>
    <submittedName>
        <fullName evidence="2">Uncharacterized protein</fullName>
    </submittedName>
</protein>
<dbReference type="KEGG" id="rof:AAGW17_04710"/>
<name>A0AAU7BYP1_9RICK</name>
<dbReference type="EMBL" id="CP157197">
    <property type="protein sequence ID" value="XBG66235.1"/>
    <property type="molecule type" value="Genomic_DNA"/>
</dbReference>